<evidence type="ECO:0000259" key="24">
    <source>
        <dbReference type="PROSITE" id="PS50011"/>
    </source>
</evidence>
<dbReference type="FunFam" id="1.10.510.10:FF:000248">
    <property type="entry name" value="S-receptor-like kinase 5"/>
    <property type="match status" value="1"/>
</dbReference>
<dbReference type="InterPro" id="IPR017441">
    <property type="entry name" value="Protein_kinase_ATP_BS"/>
</dbReference>
<evidence type="ECO:0000256" key="2">
    <source>
        <dbReference type="ARBA" id="ARBA00022527"/>
    </source>
</evidence>
<dbReference type="GO" id="GO:0005524">
    <property type="term" value="F:ATP binding"/>
    <property type="evidence" value="ECO:0007669"/>
    <property type="project" value="UniProtKB-UniRule"/>
</dbReference>
<keyword evidence="16" id="KW-0325">Glycoprotein</keyword>
<dbReference type="PANTHER" id="PTHR47974:SF20">
    <property type="entry name" value="RECEPTOR-LIKE SERINE_THREONINE-PROTEIN KINASE"/>
    <property type="match status" value="1"/>
</dbReference>
<evidence type="ECO:0000256" key="11">
    <source>
        <dbReference type="ARBA" id="ARBA00022840"/>
    </source>
</evidence>
<dbReference type="PROSITE" id="PS00107">
    <property type="entry name" value="PROTEIN_KINASE_ATP"/>
    <property type="match status" value="1"/>
</dbReference>
<dbReference type="SUPFAM" id="SSF56112">
    <property type="entry name" value="Protein kinase-like (PK-like)"/>
    <property type="match status" value="1"/>
</dbReference>
<dbReference type="Pfam" id="PF08276">
    <property type="entry name" value="PAN_2"/>
    <property type="match status" value="1"/>
</dbReference>
<evidence type="ECO:0000256" key="5">
    <source>
        <dbReference type="ARBA" id="ARBA00022679"/>
    </source>
</evidence>
<evidence type="ECO:0000256" key="6">
    <source>
        <dbReference type="ARBA" id="ARBA00022692"/>
    </source>
</evidence>
<evidence type="ECO:0000313" key="27">
    <source>
        <dbReference type="EMBL" id="KAK4770316.1"/>
    </source>
</evidence>
<feature type="binding site" evidence="20">
    <location>
        <position position="519"/>
    </location>
    <ligand>
        <name>ATP</name>
        <dbReference type="ChEBI" id="CHEBI:30616"/>
    </ligand>
</feature>
<feature type="signal peptide" evidence="23">
    <location>
        <begin position="1"/>
        <end position="22"/>
    </location>
</feature>
<evidence type="ECO:0000256" key="12">
    <source>
        <dbReference type="ARBA" id="ARBA00022989"/>
    </source>
</evidence>
<evidence type="ECO:0000256" key="19">
    <source>
        <dbReference type="PIRNR" id="PIRNR000641"/>
    </source>
</evidence>
<dbReference type="InterPro" id="IPR003609">
    <property type="entry name" value="Pan_app"/>
</dbReference>
<dbReference type="InterPro" id="IPR008271">
    <property type="entry name" value="Ser/Thr_kinase_AS"/>
</dbReference>
<reference evidence="27 28" key="1">
    <citation type="journal article" date="2023" name="Hortic Res">
        <title>Pangenome of water caltrop reveals structural variations and asymmetric subgenome divergence after allopolyploidization.</title>
        <authorList>
            <person name="Zhang X."/>
            <person name="Chen Y."/>
            <person name="Wang L."/>
            <person name="Yuan Y."/>
            <person name="Fang M."/>
            <person name="Shi L."/>
            <person name="Lu R."/>
            <person name="Comes H.P."/>
            <person name="Ma Y."/>
            <person name="Chen Y."/>
            <person name="Huang G."/>
            <person name="Zhou Y."/>
            <person name="Zheng Z."/>
            <person name="Qiu Y."/>
        </authorList>
    </citation>
    <scope>NUCLEOTIDE SEQUENCE [LARGE SCALE GENOMIC DNA]</scope>
    <source>
        <tissue evidence="27">Roots</tissue>
    </source>
</reference>
<feature type="domain" description="Protein kinase" evidence="24">
    <location>
        <begin position="491"/>
        <end position="796"/>
    </location>
</feature>
<dbReference type="InterPro" id="IPR001480">
    <property type="entry name" value="Bulb-type_lectin_dom"/>
</dbReference>
<dbReference type="EC" id="2.7.11.1" evidence="19"/>
<name>A0AAN7KVY6_9MYRT</name>
<keyword evidence="4" id="KW-0597">Phosphoprotein</keyword>
<dbReference type="InterPro" id="IPR000858">
    <property type="entry name" value="S_locus_glycoprot_dom"/>
</dbReference>
<dbReference type="InterPro" id="IPR011009">
    <property type="entry name" value="Kinase-like_dom_sf"/>
</dbReference>
<proteinExistence type="inferred from homology"/>
<keyword evidence="2 19" id="KW-0723">Serine/threonine-protein kinase</keyword>
<keyword evidence="10 19" id="KW-0418">Kinase</keyword>
<evidence type="ECO:0000256" key="18">
    <source>
        <dbReference type="ARBA" id="ARBA00048679"/>
    </source>
</evidence>
<evidence type="ECO:0000256" key="4">
    <source>
        <dbReference type="ARBA" id="ARBA00022553"/>
    </source>
</evidence>
<feature type="domain" description="Apple" evidence="26">
    <location>
        <begin position="340"/>
        <end position="413"/>
    </location>
</feature>
<sequence>MSYAASAFLAVLALLSLSTVSGEAAAQGEAASAVIIGGNSTILSENGTFELGFFSTDGNSTWFLGIRYASISIPTYVWVANRGNLIENLTSATLEISEVGQLAVRESKNSVIWQSDALEPSRKMKLLETGNLVLLSEEDNVVWQSFDFPTDTWLPGMNLTKDRSLVSWRSPSDPSPGFFSFRLKPPEYGEFELVYNASKDYWSTGNWTGDAFTGVPEMTIPYIYRFHFLDPFKPSASFGYMETSLDTSLKPPLTRFQVDPNGLLRQYTWSSQTGIWNSFWSQPDSQCRVYGLCGNLGFCSSINLSLRPCECLSGFVPVDGNGWTFGDYSEGCRRKSDASCAENDEFEELGIVGFEGGAGKSFSGSRSSCEKSCLSNCSCVGFSHNEKTNLCKNIYTSLLNLKNLSSDALLEDMLFVRVQRRQVVKNISKSMVLVASIVGSIAALGLSALMVIILWSRRQRNMGKQENTAEAFPVLLNLRVFTYKELHTATHGFSEKLGHGGFGVVFRGQLPDSTPVAVKRLERHGGAEEFRAERHGGAEKEFRAERHGGAEKEFRAEVRTIGNIQHVNLVRLRGFCSENSHRLLVYDYMPNGPLSAYLRREGPSLSWEARFRIAIGTACGIAYLHEGCRDRIIHCDIKPENILLDGDFMAKVSDFGLAKLIGRDFSRVLATMRGTWGYVAPEWISGVGITSKADVYSFGMTLLELISGRRNVEEPPHGENGGESEGNEGEKWFFPPWAARQIVEGNIAAVVDERLGGAYSKDEAERVALVAVWCIQDEEELRPAMGLVVKMLEGVVEIPIPPPPKLIQALVSGESFQGIRGSSGEEGGSSGVKRPESPAGLDS</sequence>
<dbReference type="PIRSF" id="PIRSF000641">
    <property type="entry name" value="SRK"/>
    <property type="match status" value="1"/>
</dbReference>
<protein>
    <recommendedName>
        <fullName evidence="19">Receptor-like serine/threonine-protein kinase</fullName>
        <ecNumber evidence="19">2.7.11.1</ecNumber>
    </recommendedName>
</protein>
<dbReference type="PROSITE" id="PS50948">
    <property type="entry name" value="PAN"/>
    <property type="match status" value="1"/>
</dbReference>
<dbReference type="Gene3D" id="2.90.10.10">
    <property type="entry name" value="Bulb-type lectin domain"/>
    <property type="match status" value="1"/>
</dbReference>
<keyword evidence="28" id="KW-1185">Reference proteome</keyword>
<dbReference type="GO" id="GO:0004674">
    <property type="term" value="F:protein serine/threonine kinase activity"/>
    <property type="evidence" value="ECO:0007669"/>
    <property type="project" value="UniProtKB-KW"/>
</dbReference>
<dbReference type="InterPro" id="IPR000719">
    <property type="entry name" value="Prot_kinase_dom"/>
</dbReference>
<accession>A0AAN7KVY6</accession>
<feature type="domain" description="Bulb-type lectin" evidence="25">
    <location>
        <begin position="27"/>
        <end position="147"/>
    </location>
</feature>
<feature type="region of interest" description="Disordered" evidence="21">
    <location>
        <begin position="711"/>
        <end position="730"/>
    </location>
</feature>
<keyword evidence="7 23" id="KW-0732">Signal</keyword>
<dbReference type="InterPro" id="IPR024171">
    <property type="entry name" value="SRK-like_kinase"/>
</dbReference>
<evidence type="ECO:0000256" key="8">
    <source>
        <dbReference type="ARBA" id="ARBA00022734"/>
    </source>
</evidence>
<feature type="region of interest" description="Disordered" evidence="21">
    <location>
        <begin position="817"/>
        <end position="843"/>
    </location>
</feature>
<comment type="similarity">
    <text evidence="19">Belongs to the protein kinase superfamily. Ser/Thr protein kinase family.</text>
</comment>
<dbReference type="GO" id="GO:0016020">
    <property type="term" value="C:membrane"/>
    <property type="evidence" value="ECO:0007669"/>
    <property type="project" value="UniProtKB-SubCell"/>
</dbReference>
<keyword evidence="15" id="KW-0675">Receptor</keyword>
<keyword evidence="11 19" id="KW-0067">ATP-binding</keyword>
<evidence type="ECO:0000256" key="17">
    <source>
        <dbReference type="ARBA" id="ARBA00047899"/>
    </source>
</evidence>
<dbReference type="InterPro" id="IPR036426">
    <property type="entry name" value="Bulb-type_lectin_dom_sf"/>
</dbReference>
<dbReference type="CDD" id="cd00028">
    <property type="entry name" value="B_lectin"/>
    <property type="match status" value="1"/>
</dbReference>
<evidence type="ECO:0000256" key="7">
    <source>
        <dbReference type="ARBA" id="ARBA00022729"/>
    </source>
</evidence>
<dbReference type="CDD" id="cd01098">
    <property type="entry name" value="PAN_AP_plant"/>
    <property type="match status" value="1"/>
</dbReference>
<evidence type="ECO:0000259" key="25">
    <source>
        <dbReference type="PROSITE" id="PS50927"/>
    </source>
</evidence>
<keyword evidence="12 22" id="KW-1133">Transmembrane helix</keyword>
<comment type="subcellular location">
    <subcellularLocation>
        <location evidence="1">Membrane</location>
        <topology evidence="1">Single-pass type I membrane protein</topology>
    </subcellularLocation>
</comment>
<dbReference type="SUPFAM" id="SSF51110">
    <property type="entry name" value="alpha-D-mannose-specific plant lectins"/>
    <property type="match status" value="1"/>
</dbReference>
<evidence type="ECO:0000256" key="21">
    <source>
        <dbReference type="SAM" id="MobiDB-lite"/>
    </source>
</evidence>
<evidence type="ECO:0000256" key="20">
    <source>
        <dbReference type="PROSITE-ProRule" id="PRU10141"/>
    </source>
</evidence>
<dbReference type="SMART" id="SM00220">
    <property type="entry name" value="S_TKc"/>
    <property type="match status" value="1"/>
</dbReference>
<keyword evidence="8" id="KW-0430">Lectin</keyword>
<dbReference type="Pfam" id="PF00954">
    <property type="entry name" value="S_locus_glycop"/>
    <property type="match status" value="1"/>
</dbReference>
<evidence type="ECO:0000256" key="9">
    <source>
        <dbReference type="ARBA" id="ARBA00022741"/>
    </source>
</evidence>
<dbReference type="PANTHER" id="PTHR47974">
    <property type="entry name" value="OS07G0415500 PROTEIN"/>
    <property type="match status" value="1"/>
</dbReference>
<comment type="caution">
    <text evidence="27">The sequence shown here is derived from an EMBL/GenBank/DDBJ whole genome shotgun (WGS) entry which is preliminary data.</text>
</comment>
<dbReference type="SMART" id="SM00108">
    <property type="entry name" value="B_lectin"/>
    <property type="match status" value="1"/>
</dbReference>
<evidence type="ECO:0000256" key="23">
    <source>
        <dbReference type="SAM" id="SignalP"/>
    </source>
</evidence>
<dbReference type="Pfam" id="PF00069">
    <property type="entry name" value="Pkinase"/>
    <property type="match status" value="1"/>
</dbReference>
<keyword evidence="14" id="KW-1015">Disulfide bond</keyword>
<comment type="catalytic activity">
    <reaction evidence="17 19">
        <text>L-threonyl-[protein] + ATP = O-phospho-L-threonyl-[protein] + ADP + H(+)</text>
        <dbReference type="Rhea" id="RHEA:46608"/>
        <dbReference type="Rhea" id="RHEA-COMP:11060"/>
        <dbReference type="Rhea" id="RHEA-COMP:11605"/>
        <dbReference type="ChEBI" id="CHEBI:15378"/>
        <dbReference type="ChEBI" id="CHEBI:30013"/>
        <dbReference type="ChEBI" id="CHEBI:30616"/>
        <dbReference type="ChEBI" id="CHEBI:61977"/>
        <dbReference type="ChEBI" id="CHEBI:456216"/>
        <dbReference type="EC" id="2.7.11.1"/>
    </reaction>
</comment>
<evidence type="ECO:0000256" key="22">
    <source>
        <dbReference type="SAM" id="Phobius"/>
    </source>
</evidence>
<dbReference type="AlphaFoldDB" id="A0AAN7KVY6"/>
<evidence type="ECO:0000256" key="3">
    <source>
        <dbReference type="ARBA" id="ARBA00022536"/>
    </source>
</evidence>
<evidence type="ECO:0000256" key="16">
    <source>
        <dbReference type="ARBA" id="ARBA00023180"/>
    </source>
</evidence>
<evidence type="ECO:0000256" key="10">
    <source>
        <dbReference type="ARBA" id="ARBA00022777"/>
    </source>
</evidence>
<evidence type="ECO:0000313" key="28">
    <source>
        <dbReference type="Proteomes" id="UP001345219"/>
    </source>
</evidence>
<evidence type="ECO:0000256" key="15">
    <source>
        <dbReference type="ARBA" id="ARBA00023170"/>
    </source>
</evidence>
<feature type="chain" id="PRO_5043043215" description="Receptor-like serine/threonine-protein kinase" evidence="23">
    <location>
        <begin position="23"/>
        <end position="843"/>
    </location>
</feature>
<keyword evidence="3" id="KW-0245">EGF-like domain</keyword>
<dbReference type="PROSITE" id="PS00108">
    <property type="entry name" value="PROTEIN_KINASE_ST"/>
    <property type="match status" value="1"/>
</dbReference>
<dbReference type="GO" id="GO:0048544">
    <property type="term" value="P:recognition of pollen"/>
    <property type="evidence" value="ECO:0007669"/>
    <property type="project" value="InterPro"/>
</dbReference>
<evidence type="ECO:0000256" key="13">
    <source>
        <dbReference type="ARBA" id="ARBA00023136"/>
    </source>
</evidence>
<dbReference type="Gene3D" id="1.10.510.10">
    <property type="entry name" value="Transferase(Phosphotransferase) domain 1"/>
    <property type="match status" value="1"/>
</dbReference>
<comment type="catalytic activity">
    <reaction evidence="18 19">
        <text>L-seryl-[protein] + ATP = O-phospho-L-seryl-[protein] + ADP + H(+)</text>
        <dbReference type="Rhea" id="RHEA:17989"/>
        <dbReference type="Rhea" id="RHEA-COMP:9863"/>
        <dbReference type="Rhea" id="RHEA-COMP:11604"/>
        <dbReference type="ChEBI" id="CHEBI:15378"/>
        <dbReference type="ChEBI" id="CHEBI:29999"/>
        <dbReference type="ChEBI" id="CHEBI:30616"/>
        <dbReference type="ChEBI" id="CHEBI:83421"/>
        <dbReference type="ChEBI" id="CHEBI:456216"/>
        <dbReference type="EC" id="2.7.11.1"/>
    </reaction>
</comment>
<dbReference type="PROSITE" id="PS50927">
    <property type="entry name" value="BULB_LECTIN"/>
    <property type="match status" value="1"/>
</dbReference>
<evidence type="ECO:0000259" key="26">
    <source>
        <dbReference type="PROSITE" id="PS50948"/>
    </source>
</evidence>
<dbReference type="EMBL" id="JAXIOK010000005">
    <property type="protein sequence ID" value="KAK4770316.1"/>
    <property type="molecule type" value="Genomic_DNA"/>
</dbReference>
<dbReference type="GO" id="GO:0030246">
    <property type="term" value="F:carbohydrate binding"/>
    <property type="evidence" value="ECO:0007669"/>
    <property type="project" value="UniProtKB-KW"/>
</dbReference>
<keyword evidence="13 22" id="KW-0472">Membrane</keyword>
<dbReference type="Proteomes" id="UP001345219">
    <property type="component" value="Chromosome 24"/>
</dbReference>
<dbReference type="Pfam" id="PF01453">
    <property type="entry name" value="B_lectin"/>
    <property type="match status" value="1"/>
</dbReference>
<evidence type="ECO:0000256" key="1">
    <source>
        <dbReference type="ARBA" id="ARBA00004479"/>
    </source>
</evidence>
<dbReference type="Gene3D" id="3.30.200.20">
    <property type="entry name" value="Phosphorylase Kinase, domain 1"/>
    <property type="match status" value="1"/>
</dbReference>
<feature type="transmembrane region" description="Helical" evidence="22">
    <location>
        <begin position="431"/>
        <end position="455"/>
    </location>
</feature>
<keyword evidence="9 19" id="KW-0547">Nucleotide-binding</keyword>
<evidence type="ECO:0000256" key="14">
    <source>
        <dbReference type="ARBA" id="ARBA00023157"/>
    </source>
</evidence>
<dbReference type="CDD" id="cd14066">
    <property type="entry name" value="STKc_IRAK"/>
    <property type="match status" value="1"/>
</dbReference>
<organism evidence="27 28">
    <name type="scientific">Trapa incisa</name>
    <dbReference type="NCBI Taxonomy" id="236973"/>
    <lineage>
        <taxon>Eukaryota</taxon>
        <taxon>Viridiplantae</taxon>
        <taxon>Streptophyta</taxon>
        <taxon>Embryophyta</taxon>
        <taxon>Tracheophyta</taxon>
        <taxon>Spermatophyta</taxon>
        <taxon>Magnoliopsida</taxon>
        <taxon>eudicotyledons</taxon>
        <taxon>Gunneridae</taxon>
        <taxon>Pentapetalae</taxon>
        <taxon>rosids</taxon>
        <taxon>malvids</taxon>
        <taxon>Myrtales</taxon>
        <taxon>Lythraceae</taxon>
        <taxon>Trapa</taxon>
    </lineage>
</organism>
<gene>
    <name evidence="27" type="ORF">SAY87_030848</name>
</gene>
<dbReference type="PROSITE" id="PS50011">
    <property type="entry name" value="PROTEIN_KINASE_DOM"/>
    <property type="match status" value="1"/>
</dbReference>
<keyword evidence="5 19" id="KW-0808">Transferase</keyword>
<keyword evidence="6 22" id="KW-0812">Transmembrane</keyword>